<dbReference type="RefSeq" id="WP_379187617.1">
    <property type="nucleotide sequence ID" value="NZ_JBHSOW010000030.1"/>
</dbReference>
<gene>
    <name evidence="4" type="ORF">ACFPYJ_08225</name>
</gene>
<proteinExistence type="predicted"/>
<dbReference type="Gene3D" id="3.20.20.150">
    <property type="entry name" value="Divalent-metal-dependent TIM barrel enzymes"/>
    <property type="match status" value="1"/>
</dbReference>
<accession>A0ABW0VTI7</accession>
<evidence type="ECO:0000259" key="1">
    <source>
        <dbReference type="Pfam" id="PF01261"/>
    </source>
</evidence>
<feature type="domain" description="GFO/IDH/MocA-like oxidoreductase" evidence="3">
    <location>
        <begin position="408"/>
        <end position="532"/>
    </location>
</feature>
<reference evidence="5" key="1">
    <citation type="journal article" date="2019" name="Int. J. Syst. Evol. Microbiol.">
        <title>The Global Catalogue of Microorganisms (GCM) 10K type strain sequencing project: providing services to taxonomists for standard genome sequencing and annotation.</title>
        <authorList>
            <consortium name="The Broad Institute Genomics Platform"/>
            <consortium name="The Broad Institute Genome Sequencing Center for Infectious Disease"/>
            <person name="Wu L."/>
            <person name="Ma J."/>
        </authorList>
    </citation>
    <scope>NUCLEOTIDE SEQUENCE [LARGE SCALE GENOMIC DNA]</scope>
    <source>
        <strain evidence="5">CGMCC 1.3240</strain>
    </source>
</reference>
<dbReference type="Pfam" id="PF22725">
    <property type="entry name" value="GFO_IDH_MocA_C3"/>
    <property type="match status" value="1"/>
</dbReference>
<dbReference type="SUPFAM" id="SSF51658">
    <property type="entry name" value="Xylose isomerase-like"/>
    <property type="match status" value="1"/>
</dbReference>
<dbReference type="PANTHER" id="PTHR43249:SF1">
    <property type="entry name" value="D-GLUCOSIDE 3-DEHYDROGENASE"/>
    <property type="match status" value="1"/>
</dbReference>
<evidence type="ECO:0000259" key="3">
    <source>
        <dbReference type="Pfam" id="PF22725"/>
    </source>
</evidence>
<dbReference type="SUPFAM" id="SSF55347">
    <property type="entry name" value="Glyceraldehyde-3-phosphate dehydrogenase-like, C-terminal domain"/>
    <property type="match status" value="1"/>
</dbReference>
<dbReference type="InterPro" id="IPR013022">
    <property type="entry name" value="Xyl_isomerase-like_TIM-brl"/>
</dbReference>
<keyword evidence="5" id="KW-1185">Reference proteome</keyword>
<sequence length="655" mass="72888">MFQLTGFADEASTDLLEQLNVITELGMNHLELRGLWGKNILELTDEEAERANALIKQHSCKVSSIASPLGKYSIIDDFKPQLAAAKRAIELAQLFQTPFIRVFSYYIPEGSDPADYKQEVIRRMTELAALAEAGNVTLVLENDGGGLYAGTDERCLELLQAVSSPALKLAFDPGNFVLSGVRPFDEAYRKLEAYVAYVHIKDASADKGMFVPAGAGDAQIAELLDVLSRKETNLFLSVEPHLHKAHPEATDPERFGIAVKALKALLDNREPAEQQRLKVGLVGLGNIGRTHISILRQMPNVQLVGVCDQDRERAEQFAEMTGAQAYSNHSDMLERSGLEAVIIAVPHFDHKIVALDAFKRGIHVLCEKPLAVHVKDAAETIDAYEAAKQRFPHLVFGMMFQERTLPFYKKIKELVDSGELGRLMRTTWINTAWFRSQAYYDSGSWRATWAGEGGGILTNQCPHNLDFYQWVFGVPDRISGHASIGKYHRIEVEDEVTAYFEHDNGMIGHFIVTTAESPGTNRMEIVGENGRLVYENDKLTLYRNRISVLEHLARTKEGFQNVEWDAHEIEVDIQQPAGHAVVTGKFVQSILSGCEDLIAHGTEGINSLQLANGIMMSSFTKQMVTVPIDGDAFEEKLRELIERSTFVKQEAAASN</sequence>
<dbReference type="Pfam" id="PF01408">
    <property type="entry name" value="GFO_IDH_MocA"/>
    <property type="match status" value="1"/>
</dbReference>
<dbReference type="Gene3D" id="3.30.360.10">
    <property type="entry name" value="Dihydrodipicolinate Reductase, domain 2"/>
    <property type="match status" value="1"/>
</dbReference>
<dbReference type="InterPro" id="IPR052515">
    <property type="entry name" value="Gfo/Idh/MocA_Oxidoreductase"/>
</dbReference>
<feature type="domain" description="Gfo/Idh/MocA-like oxidoreductase N-terminal" evidence="2">
    <location>
        <begin position="277"/>
        <end position="390"/>
    </location>
</feature>
<dbReference type="InterPro" id="IPR055170">
    <property type="entry name" value="GFO_IDH_MocA-like_dom"/>
</dbReference>
<dbReference type="InterPro" id="IPR000683">
    <property type="entry name" value="Gfo/Idh/MocA-like_OxRdtase_N"/>
</dbReference>
<evidence type="ECO:0000259" key="2">
    <source>
        <dbReference type="Pfam" id="PF01408"/>
    </source>
</evidence>
<comment type="caution">
    <text evidence="4">The sequence shown here is derived from an EMBL/GenBank/DDBJ whole genome shotgun (WGS) entry which is preliminary data.</text>
</comment>
<name>A0ABW0VTI7_9BACL</name>
<dbReference type="InterPro" id="IPR036237">
    <property type="entry name" value="Xyl_isomerase-like_sf"/>
</dbReference>
<evidence type="ECO:0000313" key="5">
    <source>
        <dbReference type="Proteomes" id="UP001596047"/>
    </source>
</evidence>
<protein>
    <submittedName>
        <fullName evidence="4">Gfo/Idh/MocA family oxidoreductase</fullName>
    </submittedName>
</protein>
<dbReference type="InterPro" id="IPR036291">
    <property type="entry name" value="NAD(P)-bd_dom_sf"/>
</dbReference>
<dbReference type="Gene3D" id="3.40.50.720">
    <property type="entry name" value="NAD(P)-binding Rossmann-like Domain"/>
    <property type="match status" value="1"/>
</dbReference>
<evidence type="ECO:0000313" key="4">
    <source>
        <dbReference type="EMBL" id="MFC5649117.1"/>
    </source>
</evidence>
<feature type="domain" description="Xylose isomerase-like TIM barrel" evidence="1">
    <location>
        <begin position="22"/>
        <end position="250"/>
    </location>
</feature>
<dbReference type="PANTHER" id="PTHR43249">
    <property type="entry name" value="UDP-N-ACETYL-2-AMINO-2-DEOXY-D-GLUCURONATE OXIDASE"/>
    <property type="match status" value="1"/>
</dbReference>
<dbReference type="SUPFAM" id="SSF51735">
    <property type="entry name" value="NAD(P)-binding Rossmann-fold domains"/>
    <property type="match status" value="1"/>
</dbReference>
<dbReference type="EMBL" id="JBHSOW010000030">
    <property type="protein sequence ID" value="MFC5649117.1"/>
    <property type="molecule type" value="Genomic_DNA"/>
</dbReference>
<dbReference type="Proteomes" id="UP001596047">
    <property type="component" value="Unassembled WGS sequence"/>
</dbReference>
<organism evidence="4 5">
    <name type="scientific">Paenibacillus solisilvae</name>
    <dbReference type="NCBI Taxonomy" id="2486751"/>
    <lineage>
        <taxon>Bacteria</taxon>
        <taxon>Bacillati</taxon>
        <taxon>Bacillota</taxon>
        <taxon>Bacilli</taxon>
        <taxon>Bacillales</taxon>
        <taxon>Paenibacillaceae</taxon>
        <taxon>Paenibacillus</taxon>
    </lineage>
</organism>
<dbReference type="Pfam" id="PF01261">
    <property type="entry name" value="AP_endonuc_2"/>
    <property type="match status" value="1"/>
</dbReference>